<evidence type="ECO:0000313" key="4">
    <source>
        <dbReference type="Proteomes" id="UP000265566"/>
    </source>
</evidence>
<proteinExistence type="predicted"/>
<keyword evidence="3" id="KW-0808">Transferase</keyword>
<dbReference type="GO" id="GO:0003676">
    <property type="term" value="F:nucleic acid binding"/>
    <property type="evidence" value="ECO:0007669"/>
    <property type="project" value="InterPro"/>
</dbReference>
<dbReference type="PANTHER" id="PTHR47074">
    <property type="entry name" value="BNAC02G40300D PROTEIN"/>
    <property type="match status" value="1"/>
</dbReference>
<keyword evidence="3" id="KW-0695">RNA-directed DNA polymerase</keyword>
<evidence type="ECO:0000313" key="3">
    <source>
        <dbReference type="EMBL" id="RHN67386.1"/>
    </source>
</evidence>
<dbReference type="Gramene" id="rna15571">
    <property type="protein sequence ID" value="RHN67386.1"/>
    <property type="gene ID" value="gene15571"/>
</dbReference>
<evidence type="ECO:0000259" key="2">
    <source>
        <dbReference type="Pfam" id="PF13966"/>
    </source>
</evidence>
<comment type="caution">
    <text evidence="3">The sequence shown here is derived from an EMBL/GenBank/DDBJ whole genome shotgun (WGS) entry which is preliminary data.</text>
</comment>
<dbReference type="GO" id="GO:0004523">
    <property type="term" value="F:RNA-DNA hybrid ribonuclease activity"/>
    <property type="evidence" value="ECO:0007669"/>
    <property type="project" value="InterPro"/>
</dbReference>
<dbReference type="InterPro" id="IPR026960">
    <property type="entry name" value="RVT-Znf"/>
</dbReference>
<dbReference type="InterPro" id="IPR036397">
    <property type="entry name" value="RNaseH_sf"/>
</dbReference>
<dbReference type="InterPro" id="IPR002156">
    <property type="entry name" value="RNaseH_domain"/>
</dbReference>
<keyword evidence="3" id="KW-0548">Nucleotidyltransferase</keyword>
<dbReference type="InterPro" id="IPR044730">
    <property type="entry name" value="RNase_H-like_dom_plant"/>
</dbReference>
<organism evidence="3 4">
    <name type="scientific">Medicago truncatula</name>
    <name type="common">Barrel medic</name>
    <name type="synonym">Medicago tribuloides</name>
    <dbReference type="NCBI Taxonomy" id="3880"/>
    <lineage>
        <taxon>Eukaryota</taxon>
        <taxon>Viridiplantae</taxon>
        <taxon>Streptophyta</taxon>
        <taxon>Embryophyta</taxon>
        <taxon>Tracheophyta</taxon>
        <taxon>Spermatophyta</taxon>
        <taxon>Magnoliopsida</taxon>
        <taxon>eudicotyledons</taxon>
        <taxon>Gunneridae</taxon>
        <taxon>Pentapetalae</taxon>
        <taxon>rosids</taxon>
        <taxon>fabids</taxon>
        <taxon>Fabales</taxon>
        <taxon>Fabaceae</taxon>
        <taxon>Papilionoideae</taxon>
        <taxon>50 kb inversion clade</taxon>
        <taxon>NPAAA clade</taxon>
        <taxon>Hologalegina</taxon>
        <taxon>IRL clade</taxon>
        <taxon>Trifolieae</taxon>
        <taxon>Medicago</taxon>
    </lineage>
</organism>
<dbReference type="Gene3D" id="3.30.420.10">
    <property type="entry name" value="Ribonuclease H-like superfamily/Ribonuclease H"/>
    <property type="match status" value="1"/>
</dbReference>
<dbReference type="InterPro" id="IPR052929">
    <property type="entry name" value="RNase_H-like_EbsB-rel"/>
</dbReference>
<dbReference type="Pfam" id="PF13966">
    <property type="entry name" value="zf-RVT"/>
    <property type="match status" value="1"/>
</dbReference>
<reference evidence="4" key="1">
    <citation type="journal article" date="2018" name="Nat. Plants">
        <title>Whole-genome landscape of Medicago truncatula symbiotic genes.</title>
        <authorList>
            <person name="Pecrix Y."/>
            <person name="Staton S.E."/>
            <person name="Sallet E."/>
            <person name="Lelandais-Briere C."/>
            <person name="Moreau S."/>
            <person name="Carrere S."/>
            <person name="Blein T."/>
            <person name="Jardinaud M.F."/>
            <person name="Latrasse D."/>
            <person name="Zouine M."/>
            <person name="Zahm M."/>
            <person name="Kreplak J."/>
            <person name="Mayjonade B."/>
            <person name="Satge C."/>
            <person name="Perez M."/>
            <person name="Cauet S."/>
            <person name="Marande W."/>
            <person name="Chantry-Darmon C."/>
            <person name="Lopez-Roques C."/>
            <person name="Bouchez O."/>
            <person name="Berard A."/>
            <person name="Debelle F."/>
            <person name="Munos S."/>
            <person name="Bendahmane A."/>
            <person name="Berges H."/>
            <person name="Niebel A."/>
            <person name="Buitink J."/>
            <person name="Frugier F."/>
            <person name="Benhamed M."/>
            <person name="Crespi M."/>
            <person name="Gouzy J."/>
            <person name="Gamas P."/>
        </authorList>
    </citation>
    <scope>NUCLEOTIDE SEQUENCE [LARGE SCALE GENOMIC DNA]</scope>
    <source>
        <strain evidence="4">cv. Jemalong A17</strain>
    </source>
</reference>
<sequence>MWRLARNIIPTRCNLRRRGVVLDTVCPLCFDADESSNHLFMACPMTLQVWFASPLGFQPPPQTDLNAWLQSWLSAKEPLAVQLFCVCLWKIWFFRNQAIFNQVVFEPRMVAASAHDFVSEFNLANPTRSVDRLQIPAQVWIAPPTDFLKANIDAGRDKHGKVTWGLVIRNHESEVLFAATQSPDIMADPLLVETLGLRWGIQTVLELQLSNVMFELDASVVVKCFNGLSTIASISPFISDCHDLFGSLVGSSVSFVNRSCNVAAHELAQAAKSIGSRTWVGNAPLKVWSLFSLDLFL</sequence>
<dbReference type="Pfam" id="PF13456">
    <property type="entry name" value="RVT_3"/>
    <property type="match status" value="1"/>
</dbReference>
<dbReference type="AlphaFoldDB" id="A0A396INT9"/>
<accession>A0A396INT9</accession>
<dbReference type="Proteomes" id="UP000265566">
    <property type="component" value="Chromosome 3"/>
</dbReference>
<feature type="domain" description="Reverse transcriptase zinc-binding" evidence="2">
    <location>
        <begin position="1"/>
        <end position="50"/>
    </location>
</feature>
<dbReference type="CDD" id="cd06222">
    <property type="entry name" value="RNase_H_like"/>
    <property type="match status" value="1"/>
</dbReference>
<protein>
    <submittedName>
        <fullName evidence="3">Putative ribonuclease H-like domain, reverse transcriptase zinc-binding domain-containing protein</fullName>
    </submittedName>
</protein>
<dbReference type="InterPro" id="IPR012337">
    <property type="entry name" value="RNaseH-like_sf"/>
</dbReference>
<dbReference type="PANTHER" id="PTHR47074:SF48">
    <property type="entry name" value="POLYNUCLEOTIDYL TRANSFERASE, RIBONUCLEASE H-LIKE SUPERFAMILY PROTEIN"/>
    <property type="match status" value="1"/>
</dbReference>
<evidence type="ECO:0000259" key="1">
    <source>
        <dbReference type="Pfam" id="PF13456"/>
    </source>
</evidence>
<dbReference type="OrthoDB" id="1407557at2759"/>
<name>A0A396INT9_MEDTR</name>
<feature type="domain" description="RNase H type-1" evidence="1">
    <location>
        <begin position="156"/>
        <end position="271"/>
    </location>
</feature>
<gene>
    <name evidence="3" type="ORF">MtrunA17_Chr3g0102191</name>
</gene>
<dbReference type="SUPFAM" id="SSF53098">
    <property type="entry name" value="Ribonuclease H-like"/>
    <property type="match status" value="1"/>
</dbReference>
<dbReference type="EMBL" id="PSQE01000003">
    <property type="protein sequence ID" value="RHN67386.1"/>
    <property type="molecule type" value="Genomic_DNA"/>
</dbReference>
<dbReference type="GO" id="GO:0003964">
    <property type="term" value="F:RNA-directed DNA polymerase activity"/>
    <property type="evidence" value="ECO:0007669"/>
    <property type="project" value="UniProtKB-KW"/>
</dbReference>